<dbReference type="GO" id="GO:0006747">
    <property type="term" value="P:FAD biosynthetic process"/>
    <property type="evidence" value="ECO:0007669"/>
    <property type="project" value="UniProtKB-UniRule"/>
</dbReference>
<dbReference type="InterPro" id="IPR015865">
    <property type="entry name" value="Riboflavin_kinase_bac/euk"/>
</dbReference>
<keyword evidence="7 14" id="KW-0547">Nucleotide-binding</keyword>
<dbReference type="AlphaFoldDB" id="C2ES55"/>
<dbReference type="PANTHER" id="PTHR22749:SF6">
    <property type="entry name" value="RIBOFLAVIN KINASE"/>
    <property type="match status" value="1"/>
</dbReference>
<evidence type="ECO:0000256" key="14">
    <source>
        <dbReference type="PIRNR" id="PIRNR004491"/>
    </source>
</evidence>
<comment type="pathway">
    <text evidence="2 14">Cofactor biosynthesis; FMN biosynthesis; FMN from riboflavin (ATP route): step 1/1.</text>
</comment>
<dbReference type="InterPro" id="IPR023468">
    <property type="entry name" value="Riboflavin_kinase"/>
</dbReference>
<proteinExistence type="inferred from homology"/>
<reference evidence="16 17" key="1">
    <citation type="submission" date="2009-01" db="EMBL/GenBank/DDBJ databases">
        <authorList>
            <person name="Qin X."/>
            <person name="Bachman B."/>
            <person name="Battles P."/>
            <person name="Bell A."/>
            <person name="Bess C."/>
            <person name="Bickham C."/>
            <person name="Chaboub L."/>
            <person name="Chen D."/>
            <person name="Coyle M."/>
            <person name="Deiros D.R."/>
            <person name="Dinh H."/>
            <person name="Forbes L."/>
            <person name="Fowler G."/>
            <person name="Francisco L."/>
            <person name="Fu Q."/>
            <person name="Gubbala S."/>
            <person name="Hale W."/>
            <person name="Han Y."/>
            <person name="Hemphill L."/>
            <person name="Highlander S.K."/>
            <person name="Hirani K."/>
            <person name="Hogues M."/>
            <person name="Jackson L."/>
            <person name="Jakkamsetti A."/>
            <person name="Javaid M."/>
            <person name="Jiang H."/>
            <person name="Korchina V."/>
            <person name="Kovar C."/>
            <person name="Lara F."/>
            <person name="Lee S."/>
            <person name="Mata R."/>
            <person name="Mathew T."/>
            <person name="Moen C."/>
            <person name="Morales K."/>
            <person name="Munidasa M."/>
            <person name="Nazareth L."/>
            <person name="Ngo R."/>
            <person name="Nguyen L."/>
            <person name="Okwuonu G."/>
            <person name="Ongeri F."/>
            <person name="Patil S."/>
            <person name="Petrosino J."/>
            <person name="Pham C."/>
            <person name="Pham P."/>
            <person name="Pu L.-L."/>
            <person name="Puazo M."/>
            <person name="Raj R."/>
            <person name="Reid J."/>
            <person name="Rouhana J."/>
            <person name="Saada N."/>
            <person name="Shang Y."/>
            <person name="Simmons D."/>
            <person name="Thornton R."/>
            <person name="Warren J."/>
            <person name="Weissenberger G."/>
            <person name="Zhang J."/>
            <person name="Zhang L."/>
            <person name="Zhou C."/>
            <person name="Zhu D."/>
            <person name="Muzny D."/>
            <person name="Worley K."/>
            <person name="Gibbs R."/>
        </authorList>
    </citation>
    <scope>NUCLEOTIDE SEQUENCE [LARGE SCALE GENOMIC DNA]</scope>
    <source>
        <strain evidence="16 17">ATCC 49540</strain>
    </source>
</reference>
<dbReference type="eggNOG" id="COG0196">
    <property type="taxonomic scope" value="Bacteria"/>
</dbReference>
<evidence type="ECO:0000256" key="5">
    <source>
        <dbReference type="ARBA" id="ARBA00022679"/>
    </source>
</evidence>
<evidence type="ECO:0000256" key="11">
    <source>
        <dbReference type="ARBA" id="ARBA00023268"/>
    </source>
</evidence>
<dbReference type="Pfam" id="PF06574">
    <property type="entry name" value="FAD_syn"/>
    <property type="match status" value="1"/>
</dbReference>
<dbReference type="NCBIfam" id="TIGR00083">
    <property type="entry name" value="ribF"/>
    <property type="match status" value="1"/>
</dbReference>
<dbReference type="PANTHER" id="PTHR22749">
    <property type="entry name" value="RIBOFLAVIN KINASE/FMN ADENYLYLTRANSFERASE"/>
    <property type="match status" value="1"/>
</dbReference>
<evidence type="ECO:0000256" key="3">
    <source>
        <dbReference type="ARBA" id="ARBA00022630"/>
    </source>
</evidence>
<protein>
    <recommendedName>
        <fullName evidence="14">Riboflavin biosynthesis protein</fullName>
    </recommendedName>
    <domain>
        <recommendedName>
            <fullName evidence="14">Riboflavin kinase</fullName>
            <ecNumber evidence="14">2.7.1.26</ecNumber>
        </recommendedName>
        <alternativeName>
            <fullName evidence="14">Flavokinase</fullName>
        </alternativeName>
    </domain>
    <domain>
        <recommendedName>
            <fullName evidence="14">FMN adenylyltransferase</fullName>
            <ecNumber evidence="14">2.7.7.2</ecNumber>
        </recommendedName>
        <alternativeName>
            <fullName evidence="14">FAD pyrophosphorylase</fullName>
        </alternativeName>
        <alternativeName>
            <fullName evidence="14">FAD synthase</fullName>
        </alternativeName>
    </domain>
</protein>
<dbReference type="GO" id="GO:0005524">
    <property type="term" value="F:ATP binding"/>
    <property type="evidence" value="ECO:0007669"/>
    <property type="project" value="UniProtKB-UniRule"/>
</dbReference>
<dbReference type="GO" id="GO:0009231">
    <property type="term" value="P:riboflavin biosynthetic process"/>
    <property type="evidence" value="ECO:0007669"/>
    <property type="project" value="InterPro"/>
</dbReference>
<dbReference type="GO" id="GO:0008531">
    <property type="term" value="F:riboflavin kinase activity"/>
    <property type="evidence" value="ECO:0007669"/>
    <property type="project" value="UniProtKB-UniRule"/>
</dbReference>
<dbReference type="PATRIC" id="fig|1423814.6.peg.1431"/>
<evidence type="ECO:0000256" key="13">
    <source>
        <dbReference type="ARBA" id="ARBA00049494"/>
    </source>
</evidence>
<dbReference type="EMBL" id="ACGV01000021">
    <property type="protein sequence ID" value="EEJ41247.1"/>
    <property type="molecule type" value="Genomic_DNA"/>
</dbReference>
<keyword evidence="8 14" id="KW-0418">Kinase</keyword>
<evidence type="ECO:0000256" key="6">
    <source>
        <dbReference type="ARBA" id="ARBA00022695"/>
    </source>
</evidence>
<keyword evidence="9 14" id="KW-0274">FAD</keyword>
<dbReference type="UniPathway" id="UPA00276">
    <property type="reaction ID" value="UER00406"/>
</dbReference>
<dbReference type="GO" id="GO:0003919">
    <property type="term" value="F:FMN adenylyltransferase activity"/>
    <property type="evidence" value="ECO:0007669"/>
    <property type="project" value="UniProtKB-UniRule"/>
</dbReference>
<evidence type="ECO:0000313" key="16">
    <source>
        <dbReference type="EMBL" id="EEJ41247.1"/>
    </source>
</evidence>
<keyword evidence="11" id="KW-0511">Multifunctional enzyme</keyword>
<dbReference type="SUPFAM" id="SSF82114">
    <property type="entry name" value="Riboflavin kinase-like"/>
    <property type="match status" value="1"/>
</dbReference>
<dbReference type="Proteomes" id="UP000004483">
    <property type="component" value="Unassembled WGS sequence"/>
</dbReference>
<dbReference type="InterPro" id="IPR015864">
    <property type="entry name" value="FAD_synthase"/>
</dbReference>
<sequence length="328" mass="36617">MKEEGKVEVVRIHHPLQKELVPAGPVVLAMGFFDGVHRGHQQVINTAKKIAEEKDLPLAVLTYDHAPGIVYQQYPGGFKYLSTTSRKLDLLKQLGVDLVYLVSFTSSFASLSPQEFVDQYLIGFHAKTVVAGFDHTYGKAAVATMARLPEYANGRFNVITVPKFTGNGKQKIGSRVIRKAIDQGDVELANQMLGYYYMTTGIVVHGLARGRTLGFPTINVETPEGERLPGIGVYTVQVQIGQKWYGGMASVGHNITFGDQNKLTVEIYLFDFDQLVYGEEVKVRWLYYQRGEMKFSGADELVDQMKQDEQLARQNLQKIVPGIKQPLV</sequence>
<dbReference type="SUPFAM" id="SSF52374">
    <property type="entry name" value="Nucleotidylyl transferase"/>
    <property type="match status" value="1"/>
</dbReference>
<evidence type="ECO:0000256" key="1">
    <source>
        <dbReference type="ARBA" id="ARBA00004726"/>
    </source>
</evidence>
<organism evidence="16 17">
    <name type="scientific">Limosilactobacillus vaginalis DSM 5837 = ATCC 49540</name>
    <dbReference type="NCBI Taxonomy" id="1423814"/>
    <lineage>
        <taxon>Bacteria</taxon>
        <taxon>Bacillati</taxon>
        <taxon>Bacillota</taxon>
        <taxon>Bacilli</taxon>
        <taxon>Lactobacillales</taxon>
        <taxon>Lactobacillaceae</taxon>
        <taxon>Limosilactobacillus</taxon>
    </lineage>
</organism>
<evidence type="ECO:0000256" key="7">
    <source>
        <dbReference type="ARBA" id="ARBA00022741"/>
    </source>
</evidence>
<comment type="catalytic activity">
    <reaction evidence="13 14">
        <text>FMN + ATP + H(+) = FAD + diphosphate</text>
        <dbReference type="Rhea" id="RHEA:17237"/>
        <dbReference type="ChEBI" id="CHEBI:15378"/>
        <dbReference type="ChEBI" id="CHEBI:30616"/>
        <dbReference type="ChEBI" id="CHEBI:33019"/>
        <dbReference type="ChEBI" id="CHEBI:57692"/>
        <dbReference type="ChEBI" id="CHEBI:58210"/>
        <dbReference type="EC" id="2.7.7.2"/>
    </reaction>
</comment>
<keyword evidence="6 14" id="KW-0548">Nucleotidyltransferase</keyword>
<dbReference type="EC" id="2.7.7.2" evidence="14"/>
<evidence type="ECO:0000313" key="17">
    <source>
        <dbReference type="Proteomes" id="UP000004483"/>
    </source>
</evidence>
<accession>C2ES55</accession>
<evidence type="ECO:0000256" key="9">
    <source>
        <dbReference type="ARBA" id="ARBA00022827"/>
    </source>
</evidence>
<dbReference type="Gene3D" id="2.40.30.30">
    <property type="entry name" value="Riboflavin kinase-like"/>
    <property type="match status" value="1"/>
</dbReference>
<dbReference type="InterPro" id="IPR014729">
    <property type="entry name" value="Rossmann-like_a/b/a_fold"/>
</dbReference>
<keyword evidence="4 14" id="KW-0288">FMN</keyword>
<comment type="pathway">
    <text evidence="1 14">Cofactor biosynthesis; FAD biosynthesis; FAD from FMN: step 1/1.</text>
</comment>
<dbReference type="EC" id="2.7.1.26" evidence="14"/>
<dbReference type="UniPathway" id="UPA00277">
    <property type="reaction ID" value="UER00407"/>
</dbReference>
<feature type="domain" description="Riboflavin kinase" evidence="15">
    <location>
        <begin position="192"/>
        <end position="317"/>
    </location>
</feature>
<dbReference type="FunFam" id="3.40.50.620:FF:000021">
    <property type="entry name" value="Riboflavin biosynthesis protein"/>
    <property type="match status" value="1"/>
</dbReference>
<evidence type="ECO:0000256" key="8">
    <source>
        <dbReference type="ARBA" id="ARBA00022777"/>
    </source>
</evidence>
<comment type="catalytic activity">
    <reaction evidence="12 14">
        <text>riboflavin + ATP = FMN + ADP + H(+)</text>
        <dbReference type="Rhea" id="RHEA:14357"/>
        <dbReference type="ChEBI" id="CHEBI:15378"/>
        <dbReference type="ChEBI" id="CHEBI:30616"/>
        <dbReference type="ChEBI" id="CHEBI:57986"/>
        <dbReference type="ChEBI" id="CHEBI:58210"/>
        <dbReference type="ChEBI" id="CHEBI:456216"/>
        <dbReference type="EC" id="2.7.1.26"/>
    </reaction>
</comment>
<dbReference type="STRING" id="1423814.HMPREF0549_0291"/>
<evidence type="ECO:0000259" key="15">
    <source>
        <dbReference type="SMART" id="SM00904"/>
    </source>
</evidence>
<dbReference type="GO" id="GO:0009398">
    <property type="term" value="P:FMN biosynthetic process"/>
    <property type="evidence" value="ECO:0007669"/>
    <property type="project" value="UniProtKB-UniRule"/>
</dbReference>
<dbReference type="Pfam" id="PF01687">
    <property type="entry name" value="Flavokinase"/>
    <property type="match status" value="1"/>
</dbReference>
<evidence type="ECO:0000256" key="2">
    <source>
        <dbReference type="ARBA" id="ARBA00005201"/>
    </source>
</evidence>
<evidence type="ECO:0000256" key="10">
    <source>
        <dbReference type="ARBA" id="ARBA00022840"/>
    </source>
</evidence>
<dbReference type="SMART" id="SM00904">
    <property type="entry name" value="Flavokinase"/>
    <property type="match status" value="1"/>
</dbReference>
<gene>
    <name evidence="16" type="primary">ribF</name>
    <name evidence="16" type="ORF">HMPREF0549_0291</name>
</gene>
<keyword evidence="5 14" id="KW-0808">Transferase</keyword>
<dbReference type="InterPro" id="IPR002606">
    <property type="entry name" value="Riboflavin_kinase_bac"/>
</dbReference>
<dbReference type="HOGENOM" id="CLU_048437_0_2_9"/>
<dbReference type="InterPro" id="IPR023465">
    <property type="entry name" value="Riboflavin_kinase_dom_sf"/>
</dbReference>
<comment type="caution">
    <text evidence="16">The sequence shown here is derived from an EMBL/GenBank/DDBJ whole genome shotgun (WGS) entry which is preliminary data.</text>
</comment>
<dbReference type="CDD" id="cd02064">
    <property type="entry name" value="FAD_synthetase_N"/>
    <property type="match status" value="1"/>
</dbReference>
<evidence type="ECO:0000256" key="12">
    <source>
        <dbReference type="ARBA" id="ARBA00047880"/>
    </source>
</evidence>
<name>C2ES55_9LACO</name>
<dbReference type="PIRSF" id="PIRSF004491">
    <property type="entry name" value="FAD_Synth"/>
    <property type="match status" value="1"/>
</dbReference>
<comment type="similarity">
    <text evidence="14">Belongs to the ribF family.</text>
</comment>
<keyword evidence="3 14" id="KW-0285">Flavoprotein</keyword>
<evidence type="ECO:0000256" key="4">
    <source>
        <dbReference type="ARBA" id="ARBA00022643"/>
    </source>
</evidence>
<dbReference type="Gene3D" id="3.40.50.620">
    <property type="entry name" value="HUPs"/>
    <property type="match status" value="1"/>
</dbReference>
<keyword evidence="10 14" id="KW-0067">ATP-binding</keyword>